<dbReference type="Proteomes" id="UP000790096">
    <property type="component" value="Unassembled WGS sequence"/>
</dbReference>
<keyword evidence="2" id="KW-1185">Reference proteome</keyword>
<dbReference type="SUPFAM" id="SSF50331">
    <property type="entry name" value="MOP-like"/>
    <property type="match status" value="1"/>
</dbReference>
<gene>
    <name evidence="1" type="ORF">HH682_04540</name>
</gene>
<reference evidence="1 2" key="1">
    <citation type="submission" date="2020-04" db="EMBL/GenBank/DDBJ databases">
        <title>Genome sequencing of Rosenbergiella species.</title>
        <authorList>
            <person name="Alvarez-Perez S."/>
            <person name="Lievens B."/>
        </authorList>
    </citation>
    <scope>NUCLEOTIDE SEQUENCE [LARGE SCALE GENOMIC DNA]</scope>
    <source>
        <strain evidence="1 2">S61</strain>
    </source>
</reference>
<sequence length="55" mass="5999">MLSTDNIIHGKISAQPLIIRVAQSTCSRVGELLRVALPTQALHYFDTTSGQCLDD</sequence>
<protein>
    <submittedName>
        <fullName evidence="1">Uncharacterized protein</fullName>
    </submittedName>
</protein>
<dbReference type="InterPro" id="IPR008995">
    <property type="entry name" value="Mo/tungstate-bd_C_term_dom"/>
</dbReference>
<comment type="caution">
    <text evidence="1">The sequence shown here is derived from an EMBL/GenBank/DDBJ whole genome shotgun (WGS) entry which is preliminary data.</text>
</comment>
<dbReference type="EMBL" id="JABBFR010000004">
    <property type="protein sequence ID" value="MBT0723719.1"/>
    <property type="molecule type" value="Genomic_DNA"/>
</dbReference>
<evidence type="ECO:0000313" key="1">
    <source>
        <dbReference type="EMBL" id="MBT0723719.1"/>
    </source>
</evidence>
<name>A0ABS5SUN9_9GAMM</name>
<proteinExistence type="predicted"/>
<dbReference type="RefSeq" id="WP_214236429.1">
    <property type="nucleotide sequence ID" value="NZ_JABBFR010000004.1"/>
</dbReference>
<accession>A0ABS5SUN9</accession>
<evidence type="ECO:0000313" key="2">
    <source>
        <dbReference type="Proteomes" id="UP000790096"/>
    </source>
</evidence>
<organism evidence="1 2">
    <name type="scientific">Rosenbergiella gaditana</name>
    <dbReference type="NCBI Taxonomy" id="2726987"/>
    <lineage>
        <taxon>Bacteria</taxon>
        <taxon>Pseudomonadati</taxon>
        <taxon>Pseudomonadota</taxon>
        <taxon>Gammaproteobacteria</taxon>
        <taxon>Enterobacterales</taxon>
        <taxon>Erwiniaceae</taxon>
        <taxon>Rosenbergiella</taxon>
    </lineage>
</organism>